<dbReference type="Pfam" id="PF07264">
    <property type="entry name" value="EI24"/>
    <property type="match status" value="1"/>
</dbReference>
<evidence type="ECO:0000256" key="8">
    <source>
        <dbReference type="ARBA" id="ARBA00023032"/>
    </source>
</evidence>
<keyword evidence="10" id="KW-0198">Cysteine biosynthesis</keyword>
<evidence type="ECO:0000256" key="5">
    <source>
        <dbReference type="ARBA" id="ARBA00022605"/>
    </source>
</evidence>
<evidence type="ECO:0000313" key="13">
    <source>
        <dbReference type="Proteomes" id="UP000197019"/>
    </source>
</evidence>
<dbReference type="EMBL" id="CP022129">
    <property type="protein sequence ID" value="ASF47170.1"/>
    <property type="molecule type" value="Genomic_DNA"/>
</dbReference>
<feature type="transmembrane region" description="Helical" evidence="11">
    <location>
        <begin position="32"/>
        <end position="54"/>
    </location>
</feature>
<keyword evidence="8" id="KW-0764">Sulfate transport</keyword>
<dbReference type="GO" id="GO:0005886">
    <property type="term" value="C:plasma membrane"/>
    <property type="evidence" value="ECO:0007669"/>
    <property type="project" value="TreeGrafter"/>
</dbReference>
<keyword evidence="7 11" id="KW-1133">Transmembrane helix</keyword>
<proteinExistence type="predicted"/>
<dbReference type="GO" id="GO:0019344">
    <property type="term" value="P:cysteine biosynthetic process"/>
    <property type="evidence" value="ECO:0007669"/>
    <property type="project" value="UniProtKB-KW"/>
</dbReference>
<dbReference type="NCBIfam" id="NF003433">
    <property type="entry name" value="PRK04949.1"/>
    <property type="match status" value="1"/>
</dbReference>
<name>A0A1Z4C0X3_9GAMM</name>
<evidence type="ECO:0000256" key="6">
    <source>
        <dbReference type="ARBA" id="ARBA00022692"/>
    </source>
</evidence>
<evidence type="ECO:0000313" key="12">
    <source>
        <dbReference type="EMBL" id="ASF47170.1"/>
    </source>
</evidence>
<sequence length="240" mass="26676">MRVSKQTNNPLAATRYFFQGVGLLMRPELRPFLLMPLLINFLIYAVALVLGYHYMDELIRHFIPAWLNWLSWVLWPLFFICFFIAGFFTFTVVANILAAPFYGKLAAKTLALVSGNNAVTVAELPVAKVMAAELKRVLYLATRALPLLVLFLIPGLNVIAPFLWALFGAWGMALEYMAFPLENAGFLFPEQKQLAKDMRLGSLSFGGITMMGLTLPVVNVLVAPAAVIGATLYIKAVQEQ</sequence>
<dbReference type="RefSeq" id="WP_088620042.1">
    <property type="nucleotide sequence ID" value="NZ_CP022129.1"/>
</dbReference>
<keyword evidence="5" id="KW-0028">Amino-acid biosynthesis</keyword>
<dbReference type="AlphaFoldDB" id="A0A1Z4C0X3"/>
<dbReference type="GO" id="GO:0009675">
    <property type="term" value="F:high-affinity sulfate:proton symporter activity"/>
    <property type="evidence" value="ECO:0007669"/>
    <property type="project" value="TreeGrafter"/>
</dbReference>
<keyword evidence="13" id="KW-1185">Reference proteome</keyword>
<evidence type="ECO:0000256" key="1">
    <source>
        <dbReference type="ARBA" id="ARBA00004141"/>
    </source>
</evidence>
<reference evidence="12 13" key="1">
    <citation type="submission" date="2017-06" db="EMBL/GenBank/DDBJ databases">
        <title>Genome Sequencing of the methanotroph Methylovulum psychrotolerants str. HV10-M2 isolated from a high-altitude environment.</title>
        <authorList>
            <person name="Mateos-Rivera A."/>
        </authorList>
    </citation>
    <scope>NUCLEOTIDE SEQUENCE [LARGE SCALE GENOMIC DNA]</scope>
    <source>
        <strain evidence="12 13">HV10_M2</strain>
    </source>
</reference>
<protein>
    <submittedName>
        <fullName evidence="12">Sulfate transporter CysZ</fullName>
    </submittedName>
</protein>
<evidence type="ECO:0000256" key="11">
    <source>
        <dbReference type="SAM" id="Phobius"/>
    </source>
</evidence>
<gene>
    <name evidence="12" type="ORF">CEK71_14450</name>
</gene>
<dbReference type="PANTHER" id="PTHR37468">
    <property type="entry name" value="SULFATE TRANSPORTER CYSZ"/>
    <property type="match status" value="1"/>
</dbReference>
<feature type="transmembrane region" description="Helical" evidence="11">
    <location>
        <begin position="74"/>
        <end position="98"/>
    </location>
</feature>
<dbReference type="Proteomes" id="UP000197019">
    <property type="component" value="Chromosome"/>
</dbReference>
<accession>A0A1Z4C0X3</accession>
<evidence type="ECO:0000256" key="7">
    <source>
        <dbReference type="ARBA" id="ARBA00022989"/>
    </source>
</evidence>
<evidence type="ECO:0000256" key="4">
    <source>
        <dbReference type="ARBA" id="ARBA00022519"/>
    </source>
</evidence>
<dbReference type="KEGG" id="mpsy:CEK71_14450"/>
<keyword evidence="9 11" id="KW-0472">Membrane</keyword>
<keyword evidence="2" id="KW-0813">Transport</keyword>
<evidence type="ECO:0000256" key="9">
    <source>
        <dbReference type="ARBA" id="ARBA00023136"/>
    </source>
</evidence>
<keyword evidence="3" id="KW-1003">Cell membrane</keyword>
<keyword evidence="4" id="KW-0997">Cell inner membrane</keyword>
<dbReference type="InterPro" id="IPR050480">
    <property type="entry name" value="CysZ-like"/>
</dbReference>
<feature type="transmembrane region" description="Helical" evidence="11">
    <location>
        <begin position="208"/>
        <end position="234"/>
    </location>
</feature>
<evidence type="ECO:0000256" key="3">
    <source>
        <dbReference type="ARBA" id="ARBA00022475"/>
    </source>
</evidence>
<dbReference type="GO" id="GO:0000103">
    <property type="term" value="P:sulfate assimilation"/>
    <property type="evidence" value="ECO:0007669"/>
    <property type="project" value="TreeGrafter"/>
</dbReference>
<evidence type="ECO:0000256" key="10">
    <source>
        <dbReference type="ARBA" id="ARBA00023192"/>
    </source>
</evidence>
<keyword evidence="6 11" id="KW-0812">Transmembrane</keyword>
<dbReference type="OrthoDB" id="5292355at2"/>
<dbReference type="PANTHER" id="PTHR37468:SF1">
    <property type="entry name" value="SULFATE TRANSPORTER CYSZ"/>
    <property type="match status" value="1"/>
</dbReference>
<evidence type="ECO:0000256" key="2">
    <source>
        <dbReference type="ARBA" id="ARBA00022448"/>
    </source>
</evidence>
<dbReference type="InterPro" id="IPR059112">
    <property type="entry name" value="CysZ/EI24"/>
</dbReference>
<organism evidence="12 13">
    <name type="scientific">Methylovulum psychrotolerans</name>
    <dbReference type="NCBI Taxonomy" id="1704499"/>
    <lineage>
        <taxon>Bacteria</taxon>
        <taxon>Pseudomonadati</taxon>
        <taxon>Pseudomonadota</taxon>
        <taxon>Gammaproteobacteria</taxon>
        <taxon>Methylococcales</taxon>
        <taxon>Methylococcaceae</taxon>
        <taxon>Methylovulum</taxon>
    </lineage>
</organism>
<comment type="subcellular location">
    <subcellularLocation>
        <location evidence="1">Membrane</location>
        <topology evidence="1">Multi-pass membrane protein</topology>
    </subcellularLocation>
</comment>
<feature type="transmembrane region" description="Helical" evidence="11">
    <location>
        <begin position="144"/>
        <end position="167"/>
    </location>
</feature>